<keyword evidence="2" id="KW-1185">Reference proteome</keyword>
<accession>A0A067Q4K9</accession>
<dbReference type="Proteomes" id="UP000027265">
    <property type="component" value="Unassembled WGS sequence"/>
</dbReference>
<sequence>MLPSPALSQFAPSQIPRKLPLSPSARKFISYLPLPNPTKSYWIYPVLHANPAGWTNLRNQKLPRHFHFKGQYIGFRFIVLRGFCPMIDITNKYHTQLNRGAYPCYSPTKSPGLPCPVYPAATERTTEAIITTSISECVTSSFSTSRNLLSSQRLAHS</sequence>
<protein>
    <submittedName>
        <fullName evidence="1">Uncharacterized protein</fullName>
    </submittedName>
</protein>
<gene>
    <name evidence="1" type="ORF">JAAARDRAFT_528754</name>
</gene>
<dbReference type="EMBL" id="KL197712">
    <property type="protein sequence ID" value="KDQ61983.1"/>
    <property type="molecule type" value="Genomic_DNA"/>
</dbReference>
<dbReference type="HOGENOM" id="CLU_1678169_0_0_1"/>
<name>A0A067Q4K9_9AGAM</name>
<proteinExistence type="predicted"/>
<organism evidence="1 2">
    <name type="scientific">Jaapia argillacea MUCL 33604</name>
    <dbReference type="NCBI Taxonomy" id="933084"/>
    <lineage>
        <taxon>Eukaryota</taxon>
        <taxon>Fungi</taxon>
        <taxon>Dikarya</taxon>
        <taxon>Basidiomycota</taxon>
        <taxon>Agaricomycotina</taxon>
        <taxon>Agaricomycetes</taxon>
        <taxon>Agaricomycetidae</taxon>
        <taxon>Jaapiales</taxon>
        <taxon>Jaapiaceae</taxon>
        <taxon>Jaapia</taxon>
    </lineage>
</organism>
<dbReference type="AlphaFoldDB" id="A0A067Q4K9"/>
<evidence type="ECO:0000313" key="1">
    <source>
        <dbReference type="EMBL" id="KDQ61983.1"/>
    </source>
</evidence>
<dbReference type="InParanoid" id="A0A067Q4K9"/>
<reference evidence="2" key="1">
    <citation type="journal article" date="2014" name="Proc. Natl. Acad. Sci. U.S.A.">
        <title>Extensive sampling of basidiomycete genomes demonstrates inadequacy of the white-rot/brown-rot paradigm for wood decay fungi.</title>
        <authorList>
            <person name="Riley R."/>
            <person name="Salamov A.A."/>
            <person name="Brown D.W."/>
            <person name="Nagy L.G."/>
            <person name="Floudas D."/>
            <person name="Held B.W."/>
            <person name="Levasseur A."/>
            <person name="Lombard V."/>
            <person name="Morin E."/>
            <person name="Otillar R."/>
            <person name="Lindquist E.A."/>
            <person name="Sun H."/>
            <person name="LaButti K.M."/>
            <person name="Schmutz J."/>
            <person name="Jabbour D."/>
            <person name="Luo H."/>
            <person name="Baker S.E."/>
            <person name="Pisabarro A.G."/>
            <person name="Walton J.D."/>
            <person name="Blanchette R.A."/>
            <person name="Henrissat B."/>
            <person name="Martin F."/>
            <person name="Cullen D."/>
            <person name="Hibbett D.S."/>
            <person name="Grigoriev I.V."/>
        </authorList>
    </citation>
    <scope>NUCLEOTIDE SEQUENCE [LARGE SCALE GENOMIC DNA]</scope>
    <source>
        <strain evidence="2">MUCL 33604</strain>
    </source>
</reference>
<evidence type="ECO:0000313" key="2">
    <source>
        <dbReference type="Proteomes" id="UP000027265"/>
    </source>
</evidence>